<evidence type="ECO:0000313" key="2">
    <source>
        <dbReference type="Proteomes" id="UP000614272"/>
    </source>
</evidence>
<keyword evidence="2" id="KW-1185">Reference proteome</keyword>
<dbReference type="Proteomes" id="UP000614272">
    <property type="component" value="Unassembled WGS sequence"/>
</dbReference>
<organism evidence="1 2">
    <name type="scientific">Lacimicrobium alkaliphilum</name>
    <dbReference type="NCBI Taxonomy" id="1526571"/>
    <lineage>
        <taxon>Bacteria</taxon>
        <taxon>Pseudomonadati</taxon>
        <taxon>Pseudomonadota</taxon>
        <taxon>Gammaproteobacteria</taxon>
        <taxon>Alteromonadales</taxon>
        <taxon>Alteromonadaceae</taxon>
        <taxon>Lacimicrobium</taxon>
    </lineage>
</organism>
<sequence length="163" mass="18474">MEGLSEPIFDKCKPRDGSEANVVYENDGMMKKAFTEQFSSVLSNVADKLISAENAPKSPLMESLQDLAAIASLDEQVKLHKVVLISDLIQHSDRVSFYKTRPKNVKFDTISSSVPDLFGVDIQIYWLLRREKEGGIQNEALIPWWERIFEEAGVGELKIMKVR</sequence>
<gene>
    <name evidence="1" type="ORF">GCM10011357_38120</name>
</gene>
<evidence type="ECO:0000313" key="1">
    <source>
        <dbReference type="EMBL" id="GGD79524.1"/>
    </source>
</evidence>
<accession>A0ABQ1RSE8</accession>
<dbReference type="EMBL" id="BMGJ01000030">
    <property type="protein sequence ID" value="GGD79524.1"/>
    <property type="molecule type" value="Genomic_DNA"/>
</dbReference>
<reference evidence="2" key="1">
    <citation type="journal article" date="2019" name="Int. J. Syst. Evol. Microbiol.">
        <title>The Global Catalogue of Microorganisms (GCM) 10K type strain sequencing project: providing services to taxonomists for standard genome sequencing and annotation.</title>
        <authorList>
            <consortium name="The Broad Institute Genomics Platform"/>
            <consortium name="The Broad Institute Genome Sequencing Center for Infectious Disease"/>
            <person name="Wu L."/>
            <person name="Ma J."/>
        </authorList>
    </citation>
    <scope>NUCLEOTIDE SEQUENCE [LARGE SCALE GENOMIC DNA]</scope>
    <source>
        <strain evidence="2">CGMCC 1.12923</strain>
    </source>
</reference>
<name>A0ABQ1RSE8_9ALTE</name>
<protein>
    <submittedName>
        <fullName evidence="1">Uncharacterized protein</fullName>
    </submittedName>
</protein>
<proteinExistence type="predicted"/>
<comment type="caution">
    <text evidence="1">The sequence shown here is derived from an EMBL/GenBank/DDBJ whole genome shotgun (WGS) entry which is preliminary data.</text>
</comment>